<dbReference type="Gene3D" id="3.30.450.20">
    <property type="entry name" value="PAS domain"/>
    <property type="match status" value="1"/>
</dbReference>
<dbReference type="SUPFAM" id="SSF55785">
    <property type="entry name" value="PYP-like sensor domain (PAS domain)"/>
    <property type="match status" value="1"/>
</dbReference>
<dbReference type="CDD" id="cd00130">
    <property type="entry name" value="PAS"/>
    <property type="match status" value="1"/>
</dbReference>
<dbReference type="SMART" id="SM00421">
    <property type="entry name" value="HTH_LUXR"/>
    <property type="match status" value="1"/>
</dbReference>
<feature type="domain" description="HTH luxR-type" evidence="1">
    <location>
        <begin position="155"/>
        <end position="220"/>
    </location>
</feature>
<dbReference type="PATRIC" id="fig|84531.7.peg.2332"/>
<evidence type="ECO:0000259" key="2">
    <source>
        <dbReference type="PROSITE" id="PS50112"/>
    </source>
</evidence>
<dbReference type="PROSITE" id="PS50112">
    <property type="entry name" value="PAS"/>
    <property type="match status" value="1"/>
</dbReference>
<dbReference type="KEGG" id="laq:GLA29479_2380"/>
<feature type="domain" description="PAS" evidence="2">
    <location>
        <begin position="5"/>
        <end position="46"/>
    </location>
</feature>
<proteinExistence type="predicted"/>
<dbReference type="STRING" id="84531.LA76x_3348"/>
<dbReference type="SUPFAM" id="SSF46894">
    <property type="entry name" value="C-terminal effector domain of the bipartite response regulators"/>
    <property type="match status" value="1"/>
</dbReference>
<dbReference type="InterPro" id="IPR035965">
    <property type="entry name" value="PAS-like_dom_sf"/>
</dbReference>
<name>A0A0S2FD34_LYSAN</name>
<dbReference type="NCBIfam" id="TIGR00229">
    <property type="entry name" value="sensory_box"/>
    <property type="match status" value="1"/>
</dbReference>
<dbReference type="KEGG" id="lab:LA76x_3348"/>
<accession>A0A0S2FD34</accession>
<dbReference type="CDD" id="cd06170">
    <property type="entry name" value="LuxR_C_like"/>
    <property type="match status" value="1"/>
</dbReference>
<dbReference type="EMBL" id="CP011129">
    <property type="protein sequence ID" value="ALN81474.1"/>
    <property type="molecule type" value="Genomic_DNA"/>
</dbReference>
<dbReference type="PROSITE" id="PS50043">
    <property type="entry name" value="HTH_LUXR_2"/>
    <property type="match status" value="1"/>
</dbReference>
<dbReference type="InterPro" id="IPR013656">
    <property type="entry name" value="PAS_4"/>
</dbReference>
<dbReference type="eggNOG" id="COG2771">
    <property type="taxonomic scope" value="Bacteria"/>
</dbReference>
<dbReference type="InterPro" id="IPR016032">
    <property type="entry name" value="Sig_transdc_resp-reg_C-effctor"/>
</dbReference>
<keyword evidence="4" id="KW-1185">Reference proteome</keyword>
<evidence type="ECO:0000259" key="1">
    <source>
        <dbReference type="PROSITE" id="PS50043"/>
    </source>
</evidence>
<dbReference type="Proteomes" id="UP000060787">
    <property type="component" value="Chromosome"/>
</dbReference>
<dbReference type="AlphaFoldDB" id="A0A0S2FD34"/>
<dbReference type="RefSeq" id="WP_057918511.1">
    <property type="nucleotide sequence ID" value="NZ_CP011129.1"/>
</dbReference>
<dbReference type="InterPro" id="IPR000014">
    <property type="entry name" value="PAS"/>
</dbReference>
<dbReference type="Gene3D" id="1.10.10.10">
    <property type="entry name" value="Winged helix-like DNA-binding domain superfamily/Winged helix DNA-binding domain"/>
    <property type="match status" value="1"/>
</dbReference>
<gene>
    <name evidence="3" type="ORF">LA76x_3348</name>
</gene>
<dbReference type="InterPro" id="IPR000792">
    <property type="entry name" value="Tscrpt_reg_LuxR_C"/>
</dbReference>
<evidence type="ECO:0000313" key="4">
    <source>
        <dbReference type="Proteomes" id="UP000060787"/>
    </source>
</evidence>
<dbReference type="GO" id="GO:0006355">
    <property type="term" value="P:regulation of DNA-templated transcription"/>
    <property type="evidence" value="ECO:0007669"/>
    <property type="project" value="InterPro"/>
</dbReference>
<reference evidence="3 4" key="1">
    <citation type="journal article" date="2015" name="BMC Genomics">
        <title>Comparative genomics and metabolic profiling of the genus Lysobacter.</title>
        <authorList>
            <person name="de Bruijn I."/>
            <person name="Cheng X."/>
            <person name="de Jager V."/>
            <person name="Exposito R.G."/>
            <person name="Watrous J."/>
            <person name="Patel N."/>
            <person name="Postma J."/>
            <person name="Dorrestein P.C."/>
            <person name="Kobayashi D."/>
            <person name="Raaijmakers J.M."/>
        </authorList>
    </citation>
    <scope>NUCLEOTIDE SEQUENCE [LARGE SCALE GENOMIC DNA]</scope>
    <source>
        <strain evidence="3 4">76</strain>
    </source>
</reference>
<organism evidence="3 4">
    <name type="scientific">Lysobacter antibioticus</name>
    <dbReference type="NCBI Taxonomy" id="84531"/>
    <lineage>
        <taxon>Bacteria</taxon>
        <taxon>Pseudomonadati</taxon>
        <taxon>Pseudomonadota</taxon>
        <taxon>Gammaproteobacteria</taxon>
        <taxon>Lysobacterales</taxon>
        <taxon>Lysobacteraceae</taxon>
        <taxon>Lysobacter</taxon>
    </lineage>
</organism>
<evidence type="ECO:0000313" key="3">
    <source>
        <dbReference type="EMBL" id="ALN81474.1"/>
    </source>
</evidence>
<dbReference type="Pfam" id="PF08448">
    <property type="entry name" value="PAS_4"/>
    <property type="match status" value="1"/>
</dbReference>
<sequence length="260" mass="28976">MAIAISSALSSMIEQMPGPCACKDQDSKFLYANTEFKALVGLEPDEDVDGLSDFDLPCEVASHVKTFREQDKYVMERQISITTLNVHRFKCAKWRAFLIVKKPFFDQETNIRGVLFHGTDITAINAGALGSYFGNIGPHQASISNLPQSGQAHADSDADIDMTRREYEVLFFLLRGGTSKRIAELLSISSRTVEQYIDVLKDKFEVLTKPDLIEKAICKGYLYVVPDTLFMKCSSKIIFQGTPPLSLMQPSNAPSYLPTN</sequence>
<dbReference type="GO" id="GO:0003677">
    <property type="term" value="F:DNA binding"/>
    <property type="evidence" value="ECO:0007669"/>
    <property type="project" value="InterPro"/>
</dbReference>
<dbReference type="InterPro" id="IPR036388">
    <property type="entry name" value="WH-like_DNA-bd_sf"/>
</dbReference>
<protein>
    <submittedName>
        <fullName evidence="3">Sensory box protein</fullName>
    </submittedName>
</protein>
<dbReference type="PRINTS" id="PR00038">
    <property type="entry name" value="HTHLUXR"/>
</dbReference>
<dbReference type="Pfam" id="PF00196">
    <property type="entry name" value="GerE"/>
    <property type="match status" value="1"/>
</dbReference>